<dbReference type="FunFam" id="1.20.1540.10:FF:000016">
    <property type="entry name" value="Derlin"/>
    <property type="match status" value="1"/>
</dbReference>
<evidence type="ECO:0000256" key="5">
    <source>
        <dbReference type="ARBA" id="ARBA00022989"/>
    </source>
</evidence>
<comment type="caution">
    <text evidence="8">The sequence shown here is derived from an EMBL/GenBank/DDBJ whole genome shotgun (WGS) entry which is preliminary data.</text>
</comment>
<name>A0AAV7KGG2_9METZ</name>
<evidence type="ECO:0000313" key="8">
    <source>
        <dbReference type="EMBL" id="KAI6660372.1"/>
    </source>
</evidence>
<gene>
    <name evidence="8" type="ORF">LOD99_13958</name>
</gene>
<feature type="transmembrane region" description="Helical" evidence="7">
    <location>
        <begin position="145"/>
        <end position="168"/>
    </location>
</feature>
<dbReference type="GO" id="GO:0005789">
    <property type="term" value="C:endoplasmic reticulum membrane"/>
    <property type="evidence" value="ECO:0007669"/>
    <property type="project" value="UniProtKB-SubCell"/>
</dbReference>
<dbReference type="GO" id="GO:0036503">
    <property type="term" value="P:ERAD pathway"/>
    <property type="evidence" value="ECO:0007669"/>
    <property type="project" value="UniProtKB-ARBA"/>
</dbReference>
<keyword evidence="3 7" id="KW-0812">Transmembrane</keyword>
<feature type="transmembrane region" description="Helical" evidence="7">
    <location>
        <begin position="174"/>
        <end position="191"/>
    </location>
</feature>
<keyword evidence="4 7" id="KW-0256">Endoplasmic reticulum</keyword>
<organism evidence="8 9">
    <name type="scientific">Oopsacas minuta</name>
    <dbReference type="NCBI Taxonomy" id="111878"/>
    <lineage>
        <taxon>Eukaryota</taxon>
        <taxon>Metazoa</taxon>
        <taxon>Porifera</taxon>
        <taxon>Hexactinellida</taxon>
        <taxon>Hexasterophora</taxon>
        <taxon>Lyssacinosida</taxon>
        <taxon>Leucopsacidae</taxon>
        <taxon>Oopsacas</taxon>
    </lineage>
</organism>
<evidence type="ECO:0000256" key="6">
    <source>
        <dbReference type="ARBA" id="ARBA00023136"/>
    </source>
</evidence>
<protein>
    <recommendedName>
        <fullName evidence="7">Derlin</fullName>
    </recommendedName>
</protein>
<comment type="similarity">
    <text evidence="2 7">Belongs to the derlin family.</text>
</comment>
<reference evidence="8 9" key="1">
    <citation type="journal article" date="2023" name="BMC Biol.">
        <title>The compact genome of the sponge Oopsacas minuta (Hexactinellida) is lacking key metazoan core genes.</title>
        <authorList>
            <person name="Santini S."/>
            <person name="Schenkelaars Q."/>
            <person name="Jourda C."/>
            <person name="Duchesne M."/>
            <person name="Belahbib H."/>
            <person name="Rocher C."/>
            <person name="Selva M."/>
            <person name="Riesgo A."/>
            <person name="Vervoort M."/>
            <person name="Leys S.P."/>
            <person name="Kodjabachian L."/>
            <person name="Le Bivic A."/>
            <person name="Borchiellini C."/>
            <person name="Claverie J.M."/>
            <person name="Renard E."/>
        </authorList>
    </citation>
    <scope>NUCLEOTIDE SEQUENCE [LARGE SCALE GENOMIC DNA]</scope>
    <source>
        <strain evidence="8">SPO-2</strain>
    </source>
</reference>
<proteinExistence type="inferred from homology"/>
<dbReference type="InterPro" id="IPR035952">
    <property type="entry name" value="Rhomboid-like_sf"/>
</dbReference>
<comment type="subcellular location">
    <subcellularLocation>
        <location evidence="1 7">Endoplasmic reticulum membrane</location>
        <topology evidence="1 7">Multi-pass membrane protein</topology>
    </subcellularLocation>
</comment>
<sequence length="237" mass="28289">MDVQQFYWDIPPITRFYCTACFLTTLAVRLELITPFQIYFNPVLIFKGLQVWRLFTNFLFFDNFGFHFFFRMLFTYHYCRSLEEGSFRGHTSDLLFLILYGGLLMTLLSILLYFNLTIHFLGDALTMMIFYVWSRRNRFGQMRFLGLFVVMAPYFPFVLLAFGFILNVSISQDIFGIITGHLYYFLVDVFPKHPRGFKLLETPNILKRLFDEEETDQYIPNGDGDEQELQRRENLLD</sequence>
<accession>A0AAV7KGG2</accession>
<evidence type="ECO:0000313" key="9">
    <source>
        <dbReference type="Proteomes" id="UP001165289"/>
    </source>
</evidence>
<feature type="transmembrane region" description="Helical" evidence="7">
    <location>
        <begin position="52"/>
        <end position="74"/>
    </location>
</feature>
<dbReference type="Proteomes" id="UP001165289">
    <property type="component" value="Unassembled WGS sequence"/>
</dbReference>
<comment type="function">
    <text evidence="7">May be involved in the degradation of misfolded endoplasmic reticulum (ER) luminal proteins.</text>
</comment>
<dbReference type="Pfam" id="PF04511">
    <property type="entry name" value="DER1"/>
    <property type="match status" value="1"/>
</dbReference>
<dbReference type="SUPFAM" id="SSF144091">
    <property type="entry name" value="Rhomboid-like"/>
    <property type="match status" value="1"/>
</dbReference>
<dbReference type="AlphaFoldDB" id="A0AAV7KGG2"/>
<keyword evidence="9" id="KW-1185">Reference proteome</keyword>
<dbReference type="InterPro" id="IPR007599">
    <property type="entry name" value="DER1"/>
</dbReference>
<dbReference type="PANTHER" id="PTHR11009">
    <property type="entry name" value="DER1-LIKE PROTEIN, DERLIN"/>
    <property type="match status" value="1"/>
</dbReference>
<evidence type="ECO:0000256" key="3">
    <source>
        <dbReference type="ARBA" id="ARBA00022692"/>
    </source>
</evidence>
<evidence type="ECO:0000256" key="2">
    <source>
        <dbReference type="ARBA" id="ARBA00008917"/>
    </source>
</evidence>
<evidence type="ECO:0000256" key="7">
    <source>
        <dbReference type="RuleBase" id="RU363059"/>
    </source>
</evidence>
<feature type="transmembrane region" description="Helical" evidence="7">
    <location>
        <begin position="94"/>
        <end position="112"/>
    </location>
</feature>
<keyword evidence="6 7" id="KW-0472">Membrane</keyword>
<keyword evidence="5 7" id="KW-1133">Transmembrane helix</keyword>
<dbReference type="EMBL" id="JAKMXF010000033">
    <property type="protein sequence ID" value="KAI6660372.1"/>
    <property type="molecule type" value="Genomic_DNA"/>
</dbReference>
<evidence type="ECO:0000256" key="1">
    <source>
        <dbReference type="ARBA" id="ARBA00004477"/>
    </source>
</evidence>
<evidence type="ECO:0000256" key="4">
    <source>
        <dbReference type="ARBA" id="ARBA00022824"/>
    </source>
</evidence>